<evidence type="ECO:0000313" key="2">
    <source>
        <dbReference type="Proteomes" id="UP001164743"/>
    </source>
</evidence>
<proteinExistence type="predicted"/>
<evidence type="ECO:0000313" key="1">
    <source>
        <dbReference type="EMBL" id="WAQ87319.1"/>
    </source>
</evidence>
<organism evidence="1 2">
    <name type="scientific">Puccinia triticina</name>
    <dbReference type="NCBI Taxonomy" id="208348"/>
    <lineage>
        <taxon>Eukaryota</taxon>
        <taxon>Fungi</taxon>
        <taxon>Dikarya</taxon>
        <taxon>Basidiomycota</taxon>
        <taxon>Pucciniomycotina</taxon>
        <taxon>Pucciniomycetes</taxon>
        <taxon>Pucciniales</taxon>
        <taxon>Pucciniaceae</taxon>
        <taxon>Puccinia</taxon>
    </lineage>
</organism>
<name>A0ABY7CQ47_9BASI</name>
<dbReference type="GeneID" id="77812525"/>
<dbReference type="RefSeq" id="XP_053022874.1">
    <property type="nucleotide sequence ID" value="XM_053171630.1"/>
</dbReference>
<dbReference type="EMBL" id="CP110428">
    <property type="protein sequence ID" value="WAQ87319.1"/>
    <property type="molecule type" value="Genomic_DNA"/>
</dbReference>
<accession>A0ABY7CQ47</accession>
<gene>
    <name evidence="1" type="ORF">PtA15_8A223</name>
</gene>
<keyword evidence="2" id="KW-1185">Reference proteome</keyword>
<sequence length="105" mass="11423">MKGPCCYGGKTPHPWCPKRQESLRLRQQKTLSSMLMARAFQLKEDALIPAPDLQGLIAALAADHAQTGTNDAATAHQGPVVQDHYAQLRSDLMAIATHKGDHLPN</sequence>
<reference evidence="1" key="1">
    <citation type="submission" date="2022-10" db="EMBL/GenBank/DDBJ databases">
        <title>Puccinia triticina Genome sequencing and assembly.</title>
        <authorList>
            <person name="Li C."/>
        </authorList>
    </citation>
    <scope>NUCLEOTIDE SEQUENCE</scope>
    <source>
        <strain evidence="1">Pt15</strain>
    </source>
</reference>
<protein>
    <submittedName>
        <fullName evidence="1">Uncharacterized protein</fullName>
    </submittedName>
</protein>
<dbReference type="Proteomes" id="UP001164743">
    <property type="component" value="Chromosome 8A"/>
</dbReference>